<dbReference type="EMBL" id="JAUSWH010000028">
    <property type="protein sequence ID" value="MDQ0458272.1"/>
    <property type="molecule type" value="Genomic_DNA"/>
</dbReference>
<comment type="caution">
    <text evidence="2">The sequence shown here is derived from an EMBL/GenBank/DDBJ whole genome shotgun (WGS) entry which is preliminary data.</text>
</comment>
<evidence type="ECO:0000313" key="3">
    <source>
        <dbReference type="Proteomes" id="UP001235269"/>
    </source>
</evidence>
<dbReference type="InterPro" id="IPR011335">
    <property type="entry name" value="Restrct_endonuc-II-like"/>
</dbReference>
<keyword evidence="3" id="KW-1185">Reference proteome</keyword>
<feature type="domain" description="Restriction endonuclease type IV Mrr" evidence="1">
    <location>
        <begin position="161"/>
        <end position="267"/>
    </location>
</feature>
<name>A0ABU0IKV2_9HYPH</name>
<dbReference type="InterPro" id="IPR007560">
    <property type="entry name" value="Restrct_endonuc_IV_Mrr"/>
</dbReference>
<gene>
    <name evidence="2" type="ORF">QO005_004632</name>
</gene>
<accession>A0ABU0IKV2</accession>
<reference evidence="2 3" key="1">
    <citation type="submission" date="2023-07" db="EMBL/GenBank/DDBJ databases">
        <title>Genomic Encyclopedia of Type Strains, Phase IV (KMG-IV): sequencing the most valuable type-strain genomes for metagenomic binning, comparative biology and taxonomic classification.</title>
        <authorList>
            <person name="Goeker M."/>
        </authorList>
    </citation>
    <scope>NUCLEOTIDE SEQUENCE [LARGE SCALE GENOMIC DNA]</scope>
    <source>
        <strain evidence="2 3">DSM 100301</strain>
    </source>
</reference>
<dbReference type="Pfam" id="PF04471">
    <property type="entry name" value="Mrr_cat"/>
    <property type="match status" value="1"/>
</dbReference>
<organism evidence="2 3">
    <name type="scientific">Rhizobium paknamense</name>
    <dbReference type="NCBI Taxonomy" id="1206817"/>
    <lineage>
        <taxon>Bacteria</taxon>
        <taxon>Pseudomonadati</taxon>
        <taxon>Pseudomonadota</taxon>
        <taxon>Alphaproteobacteria</taxon>
        <taxon>Hyphomicrobiales</taxon>
        <taxon>Rhizobiaceae</taxon>
        <taxon>Rhizobium/Agrobacterium group</taxon>
        <taxon>Rhizobium</taxon>
    </lineage>
</organism>
<protein>
    <recommendedName>
        <fullName evidence="1">Restriction endonuclease type IV Mrr domain-containing protein</fullName>
    </recommendedName>
</protein>
<evidence type="ECO:0000259" key="1">
    <source>
        <dbReference type="Pfam" id="PF04471"/>
    </source>
</evidence>
<proteinExistence type="predicted"/>
<evidence type="ECO:0000313" key="2">
    <source>
        <dbReference type="EMBL" id="MDQ0458272.1"/>
    </source>
</evidence>
<dbReference type="RefSeq" id="WP_307160368.1">
    <property type="nucleotide sequence ID" value="NZ_JAUSWH010000028.1"/>
</dbReference>
<sequence length="301" mass="32950">MKESSTVAALATLLYDFLPASGNNATAFPLAARKVGVGALWPEGYSKGPGITQLLTATLEQQRSRFCPLILEIVKQSMTWRSKREPLSRAELDELNRLLPGVGFKIPDLLDPEFLASLPGSPVAPAPQPTPATPAAADPAVLKDLRQRLQDLGGLSPQTRGFAFEIFLHDLFKVYGLSPRASFRPRTGEQIDGSFELGNDTYLLEAKWHSAPTPAADLHILNGKLNSRPTWSRALFISYGGFGPDGLEAFNRGKSSLICMDGYDLYETLSRELPLDRVIARKARHAVETGLIHVSVRELFP</sequence>
<dbReference type="Proteomes" id="UP001235269">
    <property type="component" value="Unassembled WGS sequence"/>
</dbReference>
<dbReference type="SUPFAM" id="SSF52980">
    <property type="entry name" value="Restriction endonuclease-like"/>
    <property type="match status" value="1"/>
</dbReference>